<keyword evidence="1" id="KW-0472">Membrane</keyword>
<evidence type="ECO:0000313" key="2">
    <source>
        <dbReference type="EMBL" id="RBT65968.1"/>
    </source>
</evidence>
<dbReference type="Proteomes" id="UP000253498">
    <property type="component" value="Unassembled WGS sequence"/>
</dbReference>
<dbReference type="AlphaFoldDB" id="A0AB37I6V5"/>
<keyword evidence="1" id="KW-0812">Transmembrane</keyword>
<protein>
    <submittedName>
        <fullName evidence="2">Uncharacterized protein</fullName>
    </submittedName>
</protein>
<evidence type="ECO:0000256" key="1">
    <source>
        <dbReference type="SAM" id="Phobius"/>
    </source>
</evidence>
<name>A0AB37I6V5_ENTHR</name>
<accession>A0AB37I6V5</accession>
<gene>
    <name evidence="2" type="ORF">EB03_02902</name>
</gene>
<feature type="transmembrane region" description="Helical" evidence="1">
    <location>
        <begin position="20"/>
        <end position="41"/>
    </location>
</feature>
<evidence type="ECO:0000313" key="3">
    <source>
        <dbReference type="Proteomes" id="UP000253498"/>
    </source>
</evidence>
<reference evidence="2 3" key="1">
    <citation type="submission" date="2015-06" db="EMBL/GenBank/DDBJ databases">
        <title>The Genome Sequence of Enterococcus hirae 88EA1.</title>
        <authorList>
            <consortium name="The Broad Institute Genomics Platform"/>
            <consortium name="The Broad Institute Genome Sequencing Center for Infectious Disease"/>
            <person name="Earl A.M."/>
            <person name="Van Tyne D."/>
            <person name="Lebreton F."/>
            <person name="Saavedra J.T."/>
            <person name="Gilmore M.S."/>
            <person name="Manson McGuire A."/>
            <person name="Clock S."/>
            <person name="Crupain M."/>
            <person name="Rangan U."/>
            <person name="Young S."/>
            <person name="Abouelleil A."/>
            <person name="Cao P."/>
            <person name="Chapman S.B."/>
            <person name="Griggs A."/>
            <person name="Priest M."/>
            <person name="Shea T."/>
            <person name="Wortman J."/>
            <person name="Nusbaum C."/>
            <person name="Birren B."/>
        </authorList>
    </citation>
    <scope>NUCLEOTIDE SEQUENCE [LARGE SCALE GENOMIC DNA]</scope>
    <source>
        <strain evidence="2 3">88EA1</strain>
    </source>
</reference>
<sequence>MNERRNLFLLAFLIGSLTKWLPFVLWLVCVVPVGVCLYIGYDFYVVEHENGGAR</sequence>
<proteinExistence type="predicted"/>
<dbReference type="RefSeq" id="WP_162783098.1">
    <property type="nucleotide sequence ID" value="NZ_JBFCRP010000001.1"/>
</dbReference>
<organism evidence="2 3">
    <name type="scientific">Enterococcus hirae</name>
    <dbReference type="NCBI Taxonomy" id="1354"/>
    <lineage>
        <taxon>Bacteria</taxon>
        <taxon>Bacillati</taxon>
        <taxon>Bacillota</taxon>
        <taxon>Bacilli</taxon>
        <taxon>Lactobacillales</taxon>
        <taxon>Enterococcaceae</taxon>
        <taxon>Enterococcus</taxon>
    </lineage>
</organism>
<comment type="caution">
    <text evidence="2">The sequence shown here is derived from an EMBL/GenBank/DDBJ whole genome shotgun (WGS) entry which is preliminary data.</text>
</comment>
<dbReference type="EMBL" id="LESJ01000014">
    <property type="protein sequence ID" value="RBT65968.1"/>
    <property type="molecule type" value="Genomic_DNA"/>
</dbReference>
<keyword evidence="1" id="KW-1133">Transmembrane helix</keyword>